<keyword evidence="2" id="KW-1185">Reference proteome</keyword>
<dbReference type="RefSeq" id="WP_292907030.1">
    <property type="nucleotide sequence ID" value="NZ_JAUSXV010000001.1"/>
</dbReference>
<accession>A0AAW8F3Z5</accession>
<dbReference type="Proteomes" id="UP001244427">
    <property type="component" value="Unassembled WGS sequence"/>
</dbReference>
<comment type="caution">
    <text evidence="1">The sequence shown here is derived from an EMBL/GenBank/DDBJ whole genome shotgun (WGS) entry which is preliminary data.</text>
</comment>
<proteinExistence type="predicted"/>
<evidence type="ECO:0000313" key="1">
    <source>
        <dbReference type="EMBL" id="MDQ0649700.1"/>
    </source>
</evidence>
<sequence>MTKDPILALADGTLKEFPVARTAAGGGGHLFQVTKSRADAVVDGVYGEQP</sequence>
<dbReference type="EMBL" id="JAUSXV010000001">
    <property type="protein sequence ID" value="MDQ0649700.1"/>
    <property type="molecule type" value="Genomic_DNA"/>
</dbReference>
<organism evidence="1 2">
    <name type="scientific">Microbacterium natoriense</name>
    <dbReference type="NCBI Taxonomy" id="284570"/>
    <lineage>
        <taxon>Bacteria</taxon>
        <taxon>Bacillati</taxon>
        <taxon>Actinomycetota</taxon>
        <taxon>Actinomycetes</taxon>
        <taxon>Micrococcales</taxon>
        <taxon>Microbacteriaceae</taxon>
        <taxon>Microbacterium</taxon>
    </lineage>
</organism>
<protein>
    <submittedName>
        <fullName evidence="1">Uncharacterized protein</fullName>
    </submittedName>
</protein>
<dbReference type="AlphaFoldDB" id="A0AAW8F3Z5"/>
<gene>
    <name evidence="1" type="ORF">QFZ53_003896</name>
</gene>
<reference evidence="1 2" key="1">
    <citation type="submission" date="2023-07" db="EMBL/GenBank/DDBJ databases">
        <title>Comparative genomics of wheat-associated soil bacteria to identify genetic determinants of phenazine resistance.</title>
        <authorList>
            <person name="Mouncey N."/>
        </authorList>
    </citation>
    <scope>NUCLEOTIDE SEQUENCE [LARGE SCALE GENOMIC DNA]</scope>
    <source>
        <strain evidence="1 2">W4I9-1</strain>
    </source>
</reference>
<name>A0AAW8F3Z5_9MICO</name>
<evidence type="ECO:0000313" key="2">
    <source>
        <dbReference type="Proteomes" id="UP001244427"/>
    </source>
</evidence>